<reference evidence="3" key="1">
    <citation type="submission" date="2009-11" db="EMBL/GenBank/DDBJ databases">
        <title>The complete genome of Sulfurospirillum deleyianum DSM 6946.</title>
        <authorList>
            <consortium name="US DOE Joint Genome Institute (JGI-PGF)"/>
            <person name="Lucas S."/>
            <person name="Copeland A."/>
            <person name="Lapidus A."/>
            <person name="Glavina del Rio T."/>
            <person name="Dalin E."/>
            <person name="Tice H."/>
            <person name="Bruce D."/>
            <person name="Goodwin L."/>
            <person name="Pitluck S."/>
            <person name="Kyrpides N."/>
            <person name="Mavromatis K."/>
            <person name="Ivanova N."/>
            <person name="Ovchinnikova G."/>
            <person name="Munk A.C."/>
            <person name="Lu M."/>
            <person name="Brettin T."/>
            <person name="Detter J.C."/>
            <person name="Han C."/>
            <person name="Tapia R."/>
            <person name="Larimer F."/>
            <person name="Land M."/>
            <person name="Hauser L."/>
            <person name="Markowitz V."/>
            <person name="Cheng J.F."/>
            <person name="Hugenholtz P."/>
            <person name="Woyke T."/>
            <person name="Wu D."/>
            <person name="Aumann P."/>
            <person name="Schneider S."/>
            <person name="Lang E."/>
            <person name="Spring S."/>
            <person name="Klenk H.P."/>
            <person name="Eisen J.A."/>
        </authorList>
    </citation>
    <scope>NUCLEOTIDE SEQUENCE [LARGE SCALE GENOMIC DNA]</scope>
    <source>
        <strain evidence="3">ATCC 51133 / DSM 6946 / 5175</strain>
    </source>
</reference>
<evidence type="ECO:0000313" key="2">
    <source>
        <dbReference type="EMBL" id="ACZ12173.1"/>
    </source>
</evidence>
<dbReference type="Pfam" id="PF08349">
    <property type="entry name" value="DUF1722"/>
    <property type="match status" value="1"/>
</dbReference>
<sequence length="315" mass="36303">MLKVAISACLLGEPIRYDKTGQRDRFLTDKLGKYASFIPFCPEHLAFGTPRETIRIVLEEGHKNVITVFSKKDVTEAMHEAMQKELYKIQHEPICGIILKSKSPSCGLGSTKYYVGEMGEGKKDGLFALTCKEAFEDFPIEEEARLLDPWLRENFIMQLFAYHDAMRLEKHAQSMNELVAFHTAYKFLLQSKHEGNYRLLGKIVANHENQSLQELTQEYITLFKKTIAHKSTIAKTVNVLQHMVGFFKKELTSVEKQALHLQIEEFRDEIVPLIAVMSTIEFLAKKYDIHYLLNQKFLNPYPKDLALRSVIQEGK</sequence>
<dbReference type="OrthoDB" id="495783at2"/>
<proteinExistence type="predicted"/>
<dbReference type="RefSeq" id="WP_012856931.1">
    <property type="nucleotide sequence ID" value="NC_013512.1"/>
</dbReference>
<dbReference type="PANTHER" id="PTHR30087:SF0">
    <property type="entry name" value="INNER MEMBRANE PROTEIN"/>
    <property type="match status" value="1"/>
</dbReference>
<dbReference type="KEGG" id="sdl:Sdel_1150"/>
<evidence type="ECO:0000313" key="3">
    <source>
        <dbReference type="Proteomes" id="UP000002222"/>
    </source>
</evidence>
<keyword evidence="3" id="KW-1185">Reference proteome</keyword>
<dbReference type="EMBL" id="CP001816">
    <property type="protein sequence ID" value="ACZ12173.1"/>
    <property type="molecule type" value="Genomic_DNA"/>
</dbReference>
<name>D1B253_SULD5</name>
<dbReference type="AlphaFoldDB" id="D1B253"/>
<dbReference type="eggNOG" id="COG1683">
    <property type="taxonomic scope" value="Bacteria"/>
</dbReference>
<dbReference type="Proteomes" id="UP000002222">
    <property type="component" value="Chromosome"/>
</dbReference>
<reference evidence="2 3" key="2">
    <citation type="journal article" date="2010" name="Stand. Genomic Sci.">
        <title>Complete genome sequence of Sulfurospirillum deleyianum type strain (5175).</title>
        <authorList>
            <person name="Sikorski J."/>
            <person name="Lapidus A."/>
            <person name="Copeland A."/>
            <person name="Glavina Del Rio T."/>
            <person name="Nolan M."/>
            <person name="Lucas S."/>
            <person name="Chen F."/>
            <person name="Tice H."/>
            <person name="Cheng J.F."/>
            <person name="Saunders E."/>
            <person name="Bruce D."/>
            <person name="Goodwin L."/>
            <person name="Pitluck S."/>
            <person name="Ovchinnikova G."/>
            <person name="Pati A."/>
            <person name="Ivanova N."/>
            <person name="Mavromatis K."/>
            <person name="Chen A."/>
            <person name="Palaniappan K."/>
            <person name="Chain P."/>
            <person name="Land M."/>
            <person name="Hauser L."/>
            <person name="Chang Y.J."/>
            <person name="Jeffries C.D."/>
            <person name="Brettin T."/>
            <person name="Detter J.C."/>
            <person name="Han C."/>
            <person name="Rohde M."/>
            <person name="Lang E."/>
            <person name="Spring S."/>
            <person name="Goker M."/>
            <person name="Bristow J."/>
            <person name="Eisen J.A."/>
            <person name="Markowitz V."/>
            <person name="Hugenholtz P."/>
            <person name="Kyrpides N.C."/>
            <person name="Klenk H.P."/>
        </authorList>
    </citation>
    <scope>NUCLEOTIDE SEQUENCE [LARGE SCALE GENOMIC DNA]</scope>
    <source>
        <strain evidence="3">ATCC 51133 / DSM 6946 / 5175</strain>
    </source>
</reference>
<feature type="domain" description="DUF1722" evidence="1">
    <location>
        <begin position="186"/>
        <end position="302"/>
    </location>
</feature>
<protein>
    <recommendedName>
        <fullName evidence="1">DUF1722 domain-containing protein</fullName>
    </recommendedName>
</protein>
<dbReference type="InterPro" id="IPR013560">
    <property type="entry name" value="DUF1722"/>
</dbReference>
<dbReference type="Pfam" id="PF04463">
    <property type="entry name" value="2-thiour_desulf"/>
    <property type="match status" value="1"/>
</dbReference>
<accession>D1B253</accession>
<dbReference type="PANTHER" id="PTHR30087">
    <property type="entry name" value="INNER MEMBRANE PROTEIN"/>
    <property type="match status" value="1"/>
</dbReference>
<dbReference type="eggNOG" id="COG3272">
    <property type="taxonomic scope" value="Bacteria"/>
</dbReference>
<dbReference type="InterPro" id="IPR007553">
    <property type="entry name" value="2-thiour_desulf"/>
</dbReference>
<evidence type="ECO:0000259" key="1">
    <source>
        <dbReference type="Pfam" id="PF08349"/>
    </source>
</evidence>
<dbReference type="STRING" id="525898.Sdel_1150"/>
<dbReference type="HOGENOM" id="CLU_076318_0_0_7"/>
<gene>
    <name evidence="2" type="ordered locus">Sdel_1150</name>
</gene>
<organism evidence="2 3">
    <name type="scientific">Sulfurospirillum deleyianum (strain ATCC 51133 / DSM 6946 / 5175)</name>
    <dbReference type="NCBI Taxonomy" id="525898"/>
    <lineage>
        <taxon>Bacteria</taxon>
        <taxon>Pseudomonadati</taxon>
        <taxon>Campylobacterota</taxon>
        <taxon>Epsilonproteobacteria</taxon>
        <taxon>Campylobacterales</taxon>
        <taxon>Sulfurospirillaceae</taxon>
        <taxon>Sulfurospirillum</taxon>
    </lineage>
</organism>